<dbReference type="SUPFAM" id="SSF55874">
    <property type="entry name" value="ATPase domain of HSP90 chaperone/DNA topoisomerase II/histidine kinase"/>
    <property type="match status" value="1"/>
</dbReference>
<evidence type="ECO:0000259" key="6">
    <source>
        <dbReference type="PROSITE" id="PS50113"/>
    </source>
</evidence>
<dbReference type="CDD" id="cd16917">
    <property type="entry name" value="HATPase_UhpB-NarQ-NarX-like"/>
    <property type="match status" value="1"/>
</dbReference>
<organism evidence="7 8">
    <name type="scientific">Paraburkholderia phytofirmans OLGA172</name>
    <dbReference type="NCBI Taxonomy" id="1417228"/>
    <lineage>
        <taxon>Bacteria</taxon>
        <taxon>Pseudomonadati</taxon>
        <taxon>Pseudomonadota</taxon>
        <taxon>Betaproteobacteria</taxon>
        <taxon>Burkholderiales</taxon>
        <taxon>Burkholderiaceae</taxon>
        <taxon>Paraburkholderia</taxon>
    </lineage>
</organism>
<dbReference type="SMART" id="SM00091">
    <property type="entry name" value="PAS"/>
    <property type="match status" value="1"/>
</dbReference>
<geneLocation type="plasmid" evidence="8">
    <name>polga1</name>
</geneLocation>
<evidence type="ECO:0000256" key="3">
    <source>
        <dbReference type="ARBA" id="ARBA00023012"/>
    </source>
</evidence>
<dbReference type="InterPro" id="IPR036890">
    <property type="entry name" value="HATPase_C_sf"/>
</dbReference>
<protein>
    <submittedName>
        <fullName evidence="7">Histidine kinase</fullName>
    </submittedName>
</protein>
<dbReference type="InterPro" id="IPR050482">
    <property type="entry name" value="Sensor_HK_TwoCompSys"/>
</dbReference>
<dbReference type="InterPro" id="IPR005467">
    <property type="entry name" value="His_kinase_dom"/>
</dbReference>
<dbReference type="Gene3D" id="1.20.5.1930">
    <property type="match status" value="1"/>
</dbReference>
<dbReference type="Pfam" id="PF07730">
    <property type="entry name" value="HisKA_3"/>
    <property type="match status" value="1"/>
</dbReference>
<dbReference type="PROSITE" id="PS50109">
    <property type="entry name" value="HIS_KIN"/>
    <property type="match status" value="1"/>
</dbReference>
<evidence type="ECO:0000259" key="5">
    <source>
        <dbReference type="PROSITE" id="PS50112"/>
    </source>
</evidence>
<dbReference type="GO" id="GO:0016020">
    <property type="term" value="C:membrane"/>
    <property type="evidence" value="ECO:0007669"/>
    <property type="project" value="InterPro"/>
</dbReference>
<proteinExistence type="predicted"/>
<dbReference type="Gene3D" id="3.30.565.10">
    <property type="entry name" value="Histidine kinase-like ATPase, C-terminal domain"/>
    <property type="match status" value="1"/>
</dbReference>
<dbReference type="SUPFAM" id="SSF55785">
    <property type="entry name" value="PYP-like sensor domain (PAS domain)"/>
    <property type="match status" value="1"/>
</dbReference>
<sequence length="374" mass="41072">MPVNFKWNDAKHKAGAVNDSDVPVEDRYQLLIDAVQDYAIFMLDPDGHVASWNSGARKIKGYSADEIIGRHFSVFYTPEDVASDKPGRELALAAARGRAEDQGWRVRRDGSRFWADVTITAVHDPSGALLGFAKVTRDMTERMRLAELEHSSELAAQIQSTREDEQKRIARELHDDLGQQLTALKMGIAALEAQLAASNTHPAALAATAGLQQQIDVMMASLRRLASNLRPPMLDDLGLAAALEWLAEDFTHRYDFETVVEAGLDEASFTPSASTTIFRIVQEALTNVAKHAEAHHVLIAISTSADTCTVRIEDDGRGTQLDDKRRQRSFGLLGMRERARQLGGFVQLASAPGSGFRIAVHLPLSAIQADDHAR</sequence>
<keyword evidence="1" id="KW-0808">Transferase</keyword>
<evidence type="ECO:0000313" key="8">
    <source>
        <dbReference type="Proteomes" id="UP000076852"/>
    </source>
</evidence>
<dbReference type="CDD" id="cd00130">
    <property type="entry name" value="PAS"/>
    <property type="match status" value="1"/>
</dbReference>
<dbReference type="InterPro" id="IPR003594">
    <property type="entry name" value="HATPase_dom"/>
</dbReference>
<keyword evidence="7" id="KW-0614">Plasmid</keyword>
<dbReference type="InterPro" id="IPR000014">
    <property type="entry name" value="PAS"/>
</dbReference>
<evidence type="ECO:0000313" key="7">
    <source>
        <dbReference type="EMBL" id="ANB77863.1"/>
    </source>
</evidence>
<dbReference type="AlphaFoldDB" id="A0A167WNM6"/>
<gene>
    <name evidence="7" type="ORF">AYM40_36545</name>
</gene>
<accession>A0A167WNM6</accession>
<evidence type="ECO:0000256" key="2">
    <source>
        <dbReference type="ARBA" id="ARBA00022777"/>
    </source>
</evidence>
<dbReference type="Pfam" id="PF13426">
    <property type="entry name" value="PAS_9"/>
    <property type="match status" value="1"/>
</dbReference>
<dbReference type="RefSeq" id="WP_063501041.1">
    <property type="nucleotide sequence ID" value="NZ_CP014580.1"/>
</dbReference>
<dbReference type="GO" id="GO:0000155">
    <property type="term" value="F:phosphorelay sensor kinase activity"/>
    <property type="evidence" value="ECO:0007669"/>
    <property type="project" value="InterPro"/>
</dbReference>
<dbReference type="EMBL" id="CP014580">
    <property type="protein sequence ID" value="ANB77863.1"/>
    <property type="molecule type" value="Genomic_DNA"/>
</dbReference>
<evidence type="ECO:0000259" key="4">
    <source>
        <dbReference type="PROSITE" id="PS50109"/>
    </source>
</evidence>
<dbReference type="PROSITE" id="PS50113">
    <property type="entry name" value="PAC"/>
    <property type="match status" value="1"/>
</dbReference>
<dbReference type="InterPro" id="IPR035965">
    <property type="entry name" value="PAS-like_dom_sf"/>
</dbReference>
<dbReference type="PANTHER" id="PTHR24421:SF58">
    <property type="entry name" value="SIGNAL TRANSDUCTION HISTIDINE-PROTEIN KINASE_PHOSPHATASE UHPB"/>
    <property type="match status" value="1"/>
</dbReference>
<keyword evidence="3" id="KW-0902">Two-component regulatory system</keyword>
<evidence type="ECO:0000256" key="1">
    <source>
        <dbReference type="ARBA" id="ARBA00022679"/>
    </source>
</evidence>
<keyword evidence="2 7" id="KW-0418">Kinase</keyword>
<dbReference type="Pfam" id="PF02518">
    <property type="entry name" value="HATPase_c"/>
    <property type="match status" value="1"/>
</dbReference>
<dbReference type="Proteomes" id="UP000076852">
    <property type="component" value="Plasmid pOLGA1"/>
</dbReference>
<dbReference type="SMART" id="SM00387">
    <property type="entry name" value="HATPase_c"/>
    <property type="match status" value="1"/>
</dbReference>
<reference evidence="7 8" key="1">
    <citation type="journal article" date="2016" name="Gene">
        <title>PacBio SMRT assembly of a complex multi-replicon genome reveals chlorocatechol degradative operon in a region of genome plasticity.</title>
        <authorList>
            <person name="Ricker N."/>
            <person name="Shen S.Y."/>
            <person name="Goordial J."/>
            <person name="Jin S."/>
            <person name="Fulthorpe R.R."/>
        </authorList>
    </citation>
    <scope>NUCLEOTIDE SEQUENCE [LARGE SCALE GENOMIC DNA]</scope>
    <source>
        <strain evidence="7 8">OLGA172</strain>
        <plasmid evidence="8">polga1</plasmid>
    </source>
</reference>
<feature type="domain" description="PAC" evidence="6">
    <location>
        <begin position="99"/>
        <end position="151"/>
    </location>
</feature>
<dbReference type="PANTHER" id="PTHR24421">
    <property type="entry name" value="NITRATE/NITRITE SENSOR PROTEIN NARX-RELATED"/>
    <property type="match status" value="1"/>
</dbReference>
<dbReference type="Gene3D" id="3.30.450.20">
    <property type="entry name" value="PAS domain"/>
    <property type="match status" value="1"/>
</dbReference>
<dbReference type="OrthoDB" id="9813412at2"/>
<dbReference type="GO" id="GO:0046983">
    <property type="term" value="F:protein dimerization activity"/>
    <property type="evidence" value="ECO:0007669"/>
    <property type="project" value="InterPro"/>
</dbReference>
<dbReference type="PROSITE" id="PS50112">
    <property type="entry name" value="PAS"/>
    <property type="match status" value="1"/>
</dbReference>
<dbReference type="KEGG" id="buz:AYM40_36545"/>
<feature type="domain" description="PAS" evidence="5">
    <location>
        <begin position="24"/>
        <end position="80"/>
    </location>
</feature>
<name>A0A167WNM6_9BURK</name>
<dbReference type="InterPro" id="IPR011712">
    <property type="entry name" value="Sig_transdc_His_kin_sub3_dim/P"/>
</dbReference>
<feature type="domain" description="Histidine kinase" evidence="4">
    <location>
        <begin position="277"/>
        <end position="366"/>
    </location>
</feature>
<dbReference type="NCBIfam" id="TIGR00229">
    <property type="entry name" value="sensory_box"/>
    <property type="match status" value="1"/>
</dbReference>
<keyword evidence="8" id="KW-1185">Reference proteome</keyword>
<dbReference type="InterPro" id="IPR000700">
    <property type="entry name" value="PAS-assoc_C"/>
</dbReference>